<evidence type="ECO:0000313" key="7">
    <source>
        <dbReference type="EMBL" id="KAK0390255.1"/>
    </source>
</evidence>
<dbReference type="InterPro" id="IPR027417">
    <property type="entry name" value="P-loop_NTPase"/>
</dbReference>
<reference evidence="7" key="1">
    <citation type="submission" date="2023-06" db="EMBL/GenBank/DDBJ databases">
        <title>Genomic analysis of the entomopathogenic nematode Steinernema hermaphroditum.</title>
        <authorList>
            <person name="Schwarz E.M."/>
            <person name="Heppert J.K."/>
            <person name="Baniya A."/>
            <person name="Schwartz H.T."/>
            <person name="Tan C.-H."/>
            <person name="Antoshechkin I."/>
            <person name="Sternberg P.W."/>
            <person name="Goodrich-Blair H."/>
            <person name="Dillman A.R."/>
        </authorList>
    </citation>
    <scope>NUCLEOTIDE SEQUENCE</scope>
    <source>
        <strain evidence="7">PS9179</strain>
        <tissue evidence="7">Whole animal</tissue>
    </source>
</reference>
<dbReference type="PANTHER" id="PTHR48103">
    <property type="entry name" value="MIDASIN-RELATED"/>
    <property type="match status" value="1"/>
</dbReference>
<dbReference type="GO" id="GO:0030687">
    <property type="term" value="C:preribosome, large subunit precursor"/>
    <property type="evidence" value="ECO:0007669"/>
    <property type="project" value="TreeGrafter"/>
</dbReference>
<feature type="domain" description="CbbQ/NirQ/NorQ C-terminal" evidence="6">
    <location>
        <begin position="241"/>
        <end position="323"/>
    </location>
</feature>
<feature type="domain" description="ATPase dynein-related AAA" evidence="5">
    <location>
        <begin position="85"/>
        <end position="226"/>
    </location>
</feature>
<dbReference type="InterPro" id="IPR011704">
    <property type="entry name" value="ATPase_dyneun-rel_AAA"/>
</dbReference>
<dbReference type="GO" id="GO:0005634">
    <property type="term" value="C:nucleus"/>
    <property type="evidence" value="ECO:0007669"/>
    <property type="project" value="TreeGrafter"/>
</dbReference>
<dbReference type="Pfam" id="PF08406">
    <property type="entry name" value="CbbQ_C"/>
    <property type="match status" value="1"/>
</dbReference>
<keyword evidence="8" id="KW-1185">Reference proteome</keyword>
<evidence type="ECO:0000256" key="4">
    <source>
        <dbReference type="SAM" id="MobiDB-lite"/>
    </source>
</evidence>
<dbReference type="Proteomes" id="UP001175271">
    <property type="component" value="Unassembled WGS sequence"/>
</dbReference>
<keyword evidence="2" id="KW-0547">Nucleotide-binding</keyword>
<comment type="caution">
    <text evidence="7">The sequence shown here is derived from an EMBL/GenBank/DDBJ whole genome shotgun (WGS) entry which is preliminary data.</text>
</comment>
<dbReference type="Gene3D" id="3.40.50.300">
    <property type="entry name" value="P-loop containing nucleotide triphosphate hydrolases"/>
    <property type="match status" value="1"/>
</dbReference>
<name>A0AA39GMS3_9BILA</name>
<evidence type="ECO:0000256" key="2">
    <source>
        <dbReference type="ARBA" id="ARBA00022741"/>
    </source>
</evidence>
<dbReference type="InterPro" id="IPR013615">
    <property type="entry name" value="CbbQ_C"/>
</dbReference>
<dbReference type="Pfam" id="PF07728">
    <property type="entry name" value="AAA_5"/>
    <property type="match status" value="1"/>
</dbReference>
<gene>
    <name evidence="7" type="ORF">QR680_019401</name>
</gene>
<evidence type="ECO:0000256" key="3">
    <source>
        <dbReference type="ARBA" id="ARBA00022840"/>
    </source>
</evidence>
<comment type="similarity">
    <text evidence="1">Belongs to the CbbQ/NirQ/NorQ/GpvN family.</text>
</comment>
<dbReference type="SUPFAM" id="SSF52540">
    <property type="entry name" value="P-loop containing nucleoside triphosphate hydrolases"/>
    <property type="match status" value="1"/>
</dbReference>
<dbReference type="GO" id="GO:0005524">
    <property type="term" value="F:ATP binding"/>
    <property type="evidence" value="ECO:0007669"/>
    <property type="project" value="UniProtKB-KW"/>
</dbReference>
<proteinExistence type="inferred from homology"/>
<dbReference type="GO" id="GO:0000027">
    <property type="term" value="P:ribosomal large subunit assembly"/>
    <property type="evidence" value="ECO:0007669"/>
    <property type="project" value="TreeGrafter"/>
</dbReference>
<sequence>MAAAARSEINNVVPMTAAPAGSLPQARPVSLEKVGNLFPIKSTTLYNREIRVWNAQNAPKPDADFAFVDDLLEDIITSVNRSDTVWLAGAKGTGKTSLPREIAARTGRPFVRIAHHRTTEPVELIGSMYPSEDGGVTWKDGVLTAAIRRAGTIIVLDEPTFCRAGVLALYQTLLDHRFLTLAENGGEVVPVAQGVTFVIADNTAGNGDSTGRYADTNSMNAAFLDRATKILKVDYLPRDKEIAVLSAKTGCPQRVAEMIVDFAAKTRKAGEQGDITEGLSFRRMFAFANDLQDGIPARRAFDNCVISHAPADDAVALNELAKAHLSFSELSMSRKANNMGKTVPPASNKAPEFDPVSL</sequence>
<dbReference type="GO" id="GO:0000055">
    <property type="term" value="P:ribosomal large subunit export from nucleus"/>
    <property type="evidence" value="ECO:0007669"/>
    <property type="project" value="TreeGrafter"/>
</dbReference>
<protein>
    <recommendedName>
        <fullName evidence="9">ATPase dynein-related AAA domain-containing protein</fullName>
    </recommendedName>
</protein>
<evidence type="ECO:0000313" key="8">
    <source>
        <dbReference type="Proteomes" id="UP001175271"/>
    </source>
</evidence>
<dbReference type="PANTHER" id="PTHR48103:SF2">
    <property type="entry name" value="MIDASIN"/>
    <property type="match status" value="1"/>
</dbReference>
<feature type="region of interest" description="Disordered" evidence="4">
    <location>
        <begin position="337"/>
        <end position="358"/>
    </location>
</feature>
<dbReference type="GO" id="GO:0016887">
    <property type="term" value="F:ATP hydrolysis activity"/>
    <property type="evidence" value="ECO:0007669"/>
    <property type="project" value="InterPro"/>
</dbReference>
<keyword evidence="3" id="KW-0067">ATP-binding</keyword>
<dbReference type="AlphaFoldDB" id="A0AA39GMS3"/>
<organism evidence="7 8">
    <name type="scientific">Steinernema hermaphroditum</name>
    <dbReference type="NCBI Taxonomy" id="289476"/>
    <lineage>
        <taxon>Eukaryota</taxon>
        <taxon>Metazoa</taxon>
        <taxon>Ecdysozoa</taxon>
        <taxon>Nematoda</taxon>
        <taxon>Chromadorea</taxon>
        <taxon>Rhabditida</taxon>
        <taxon>Tylenchina</taxon>
        <taxon>Panagrolaimomorpha</taxon>
        <taxon>Strongyloidoidea</taxon>
        <taxon>Steinernematidae</taxon>
        <taxon>Steinernema</taxon>
    </lineage>
</organism>
<evidence type="ECO:0000259" key="6">
    <source>
        <dbReference type="Pfam" id="PF08406"/>
    </source>
</evidence>
<dbReference type="EMBL" id="JAUCMV010000021">
    <property type="protein sequence ID" value="KAK0390255.1"/>
    <property type="molecule type" value="Genomic_DNA"/>
</dbReference>
<accession>A0AA39GMS3</accession>
<evidence type="ECO:0000259" key="5">
    <source>
        <dbReference type="Pfam" id="PF07728"/>
    </source>
</evidence>
<evidence type="ECO:0008006" key="9">
    <source>
        <dbReference type="Google" id="ProtNLM"/>
    </source>
</evidence>
<evidence type="ECO:0000256" key="1">
    <source>
        <dbReference type="ARBA" id="ARBA00009417"/>
    </source>
</evidence>